<evidence type="ECO:0000256" key="1">
    <source>
        <dbReference type="ARBA" id="ARBA00022729"/>
    </source>
</evidence>
<reference evidence="4 5" key="1">
    <citation type="journal article" date="2024" name="G3 (Bethesda)">
        <title>Genome assembly of Hibiscus sabdariffa L. provides insights into metabolisms of medicinal natural products.</title>
        <authorList>
            <person name="Kim T."/>
        </authorList>
    </citation>
    <scope>NUCLEOTIDE SEQUENCE [LARGE SCALE GENOMIC DNA]</scope>
    <source>
        <strain evidence="4">TK-2024</strain>
        <tissue evidence="4">Old leaves</tissue>
    </source>
</reference>
<comment type="caution">
    <text evidence="4">The sequence shown here is derived from an EMBL/GenBank/DDBJ whole genome shotgun (WGS) entry which is preliminary data.</text>
</comment>
<dbReference type="Proteomes" id="UP001472677">
    <property type="component" value="Unassembled WGS sequence"/>
</dbReference>
<dbReference type="EMBL" id="JBBPBM010000001">
    <property type="protein sequence ID" value="KAK8599753.1"/>
    <property type="molecule type" value="Genomic_DNA"/>
</dbReference>
<name>A0ABR2GA34_9ROSI</name>
<dbReference type="PANTHER" id="PTHR31181">
    <property type="entry name" value="EGG CELL-SECRETED PROTEIN 1.4"/>
    <property type="match status" value="1"/>
</dbReference>
<accession>A0ABR2GA34</accession>
<keyword evidence="5" id="KW-1185">Reference proteome</keyword>
<gene>
    <name evidence="4" type="ORF">V6N12_049626</name>
</gene>
<dbReference type="Pfam" id="PF05617">
    <property type="entry name" value="Prolamin_like"/>
    <property type="match status" value="1"/>
</dbReference>
<feature type="domain" description="Prolamin-like" evidence="3">
    <location>
        <begin position="69"/>
        <end position="133"/>
    </location>
</feature>
<feature type="transmembrane region" description="Helical" evidence="2">
    <location>
        <begin position="37"/>
        <end position="58"/>
    </location>
</feature>
<organism evidence="4 5">
    <name type="scientific">Hibiscus sabdariffa</name>
    <name type="common">roselle</name>
    <dbReference type="NCBI Taxonomy" id="183260"/>
    <lineage>
        <taxon>Eukaryota</taxon>
        <taxon>Viridiplantae</taxon>
        <taxon>Streptophyta</taxon>
        <taxon>Embryophyta</taxon>
        <taxon>Tracheophyta</taxon>
        <taxon>Spermatophyta</taxon>
        <taxon>Magnoliopsida</taxon>
        <taxon>eudicotyledons</taxon>
        <taxon>Gunneridae</taxon>
        <taxon>Pentapetalae</taxon>
        <taxon>rosids</taxon>
        <taxon>malvids</taxon>
        <taxon>Malvales</taxon>
        <taxon>Malvaceae</taxon>
        <taxon>Malvoideae</taxon>
        <taxon>Hibiscus</taxon>
    </lineage>
</organism>
<keyword evidence="2" id="KW-0812">Transmembrane</keyword>
<evidence type="ECO:0000259" key="3">
    <source>
        <dbReference type="Pfam" id="PF05617"/>
    </source>
</evidence>
<evidence type="ECO:0000256" key="2">
    <source>
        <dbReference type="SAM" id="Phobius"/>
    </source>
</evidence>
<sequence length="162" mass="18373">MTEKLHLYKFPGSNPNSKETNHFLSCSSAMGSFQQHLLLFTAMAFAVAVTPAFSVVGWDERYSPDPEVCWEEVINKADGCVHEIYASEAKKKVSLSFDCCQAIQGMDRRCKNWIFNHGRFTPEFGNQIKTFCSTLGVTLPPTYRIYYPQHRTPGHGGRRRGD</sequence>
<dbReference type="InterPro" id="IPR008502">
    <property type="entry name" value="Prolamin-like"/>
</dbReference>
<evidence type="ECO:0000313" key="5">
    <source>
        <dbReference type="Proteomes" id="UP001472677"/>
    </source>
</evidence>
<dbReference type="PANTHER" id="PTHR31181:SF51">
    <property type="entry name" value="EGG CELL-SECRETED PROTEIN 1.4"/>
    <property type="match status" value="1"/>
</dbReference>
<proteinExistence type="predicted"/>
<evidence type="ECO:0000313" key="4">
    <source>
        <dbReference type="EMBL" id="KAK8599753.1"/>
    </source>
</evidence>
<keyword evidence="2" id="KW-0472">Membrane</keyword>
<keyword evidence="2" id="KW-1133">Transmembrane helix</keyword>
<keyword evidence="1" id="KW-0732">Signal</keyword>
<protein>
    <recommendedName>
        <fullName evidence="3">Prolamin-like domain-containing protein</fullName>
    </recommendedName>
</protein>